<dbReference type="Pfam" id="PF02325">
    <property type="entry name" value="CCB3_YggT"/>
    <property type="match status" value="1"/>
</dbReference>
<dbReference type="GO" id="GO:0016020">
    <property type="term" value="C:membrane"/>
    <property type="evidence" value="ECO:0007669"/>
    <property type="project" value="InterPro"/>
</dbReference>
<evidence type="ECO:0000313" key="3">
    <source>
        <dbReference type="EMBL" id="SNZ11041.1"/>
    </source>
</evidence>
<keyword evidence="2" id="KW-1133">Transmembrane helix</keyword>
<accession>A0A285NTR5</accession>
<reference evidence="4" key="1">
    <citation type="submission" date="2017-09" db="EMBL/GenBank/DDBJ databases">
        <authorList>
            <person name="Varghese N."/>
            <person name="Submissions S."/>
        </authorList>
    </citation>
    <scope>NUCLEOTIDE SEQUENCE [LARGE SCALE GENOMIC DNA]</scope>
    <source>
        <strain evidence="4">DSM 15103</strain>
    </source>
</reference>
<feature type="transmembrane region" description="Helical" evidence="2">
    <location>
        <begin position="12"/>
        <end position="35"/>
    </location>
</feature>
<keyword evidence="2" id="KW-0472">Membrane</keyword>
<comment type="similarity">
    <text evidence="1">Belongs to the YggT family.</text>
</comment>
<dbReference type="PANTHER" id="PTHR33219">
    <property type="entry name" value="YLMG HOMOLOG PROTEIN 2, CHLOROPLASTIC"/>
    <property type="match status" value="1"/>
</dbReference>
<dbReference type="AlphaFoldDB" id="A0A285NTR5"/>
<feature type="transmembrane region" description="Helical" evidence="2">
    <location>
        <begin position="65"/>
        <end position="87"/>
    </location>
</feature>
<name>A0A285NTR5_9AQUI</name>
<dbReference type="Proteomes" id="UP000219036">
    <property type="component" value="Unassembled WGS sequence"/>
</dbReference>
<evidence type="ECO:0000256" key="1">
    <source>
        <dbReference type="ARBA" id="ARBA00010894"/>
    </source>
</evidence>
<dbReference type="PANTHER" id="PTHR33219:SF14">
    <property type="entry name" value="PROTEIN COFACTOR ASSEMBLY OF COMPLEX C SUBUNIT B CCB3, CHLOROPLASTIC-RELATED"/>
    <property type="match status" value="1"/>
</dbReference>
<dbReference type="RefSeq" id="WP_097001132.1">
    <property type="nucleotide sequence ID" value="NZ_OBEI01000012.1"/>
</dbReference>
<evidence type="ECO:0000256" key="2">
    <source>
        <dbReference type="SAM" id="Phobius"/>
    </source>
</evidence>
<keyword evidence="4" id="KW-1185">Reference proteome</keyword>
<sequence>MFILANFIEAVARILDIALTIYFWIVIISALLSWVNPDPHNPIVRFLRNVTEPVYRKIRRYIPTYYGGIDIAPLIVILIIMFLQYFLVPSLHELALRLKYAG</sequence>
<keyword evidence="2" id="KW-0812">Transmembrane</keyword>
<proteinExistence type="inferred from homology"/>
<dbReference type="EMBL" id="OBEI01000012">
    <property type="protein sequence ID" value="SNZ11041.1"/>
    <property type="molecule type" value="Genomic_DNA"/>
</dbReference>
<gene>
    <name evidence="3" type="ORF">SAMN06265182_1991</name>
</gene>
<evidence type="ECO:0000313" key="4">
    <source>
        <dbReference type="Proteomes" id="UP000219036"/>
    </source>
</evidence>
<organism evidence="3 4">
    <name type="scientific">Persephonella hydrogeniphila</name>
    <dbReference type="NCBI Taxonomy" id="198703"/>
    <lineage>
        <taxon>Bacteria</taxon>
        <taxon>Pseudomonadati</taxon>
        <taxon>Aquificota</taxon>
        <taxon>Aquificia</taxon>
        <taxon>Aquificales</taxon>
        <taxon>Hydrogenothermaceae</taxon>
        <taxon>Persephonella</taxon>
    </lineage>
</organism>
<dbReference type="OrthoDB" id="283553at2"/>
<protein>
    <submittedName>
        <fullName evidence="3">YggT family protein</fullName>
    </submittedName>
</protein>
<dbReference type="InterPro" id="IPR003425">
    <property type="entry name" value="CCB3/YggT"/>
</dbReference>